<dbReference type="SUPFAM" id="SSF46785">
    <property type="entry name" value="Winged helix' DNA-binding domain"/>
    <property type="match status" value="1"/>
</dbReference>
<evidence type="ECO:0000259" key="2">
    <source>
        <dbReference type="Pfam" id="PF10400"/>
    </source>
</evidence>
<feature type="domain" description="Transcription regulator PadR C-terminal" evidence="2">
    <location>
        <begin position="89"/>
        <end position="171"/>
    </location>
</feature>
<comment type="caution">
    <text evidence="3">The sequence shown here is derived from an EMBL/GenBank/DDBJ whole genome shotgun (WGS) entry which is preliminary data.</text>
</comment>
<dbReference type="Gene3D" id="6.10.140.190">
    <property type="match status" value="1"/>
</dbReference>
<evidence type="ECO:0000313" key="3">
    <source>
        <dbReference type="EMBL" id="RYP83130.1"/>
    </source>
</evidence>
<evidence type="ECO:0000259" key="1">
    <source>
        <dbReference type="Pfam" id="PF03551"/>
    </source>
</evidence>
<dbReference type="Proteomes" id="UP000295198">
    <property type="component" value="Unassembled WGS sequence"/>
</dbReference>
<dbReference type="InterPro" id="IPR036388">
    <property type="entry name" value="WH-like_DNA-bd_sf"/>
</dbReference>
<dbReference type="EMBL" id="SDKM01000037">
    <property type="protein sequence ID" value="RYP83130.1"/>
    <property type="molecule type" value="Genomic_DNA"/>
</dbReference>
<feature type="domain" description="Transcription regulator PadR N-terminal" evidence="1">
    <location>
        <begin position="7"/>
        <end position="78"/>
    </location>
</feature>
<dbReference type="InterPro" id="IPR036390">
    <property type="entry name" value="WH_DNA-bd_sf"/>
</dbReference>
<name>A0A4Q4Z5S1_9ACTN</name>
<organism evidence="3 4">
    <name type="scientific">Nocardioides guangzhouensis</name>
    <dbReference type="NCBI Taxonomy" id="2497878"/>
    <lineage>
        <taxon>Bacteria</taxon>
        <taxon>Bacillati</taxon>
        <taxon>Actinomycetota</taxon>
        <taxon>Actinomycetes</taxon>
        <taxon>Propionibacteriales</taxon>
        <taxon>Nocardioidaceae</taxon>
        <taxon>Nocardioides</taxon>
    </lineage>
</organism>
<dbReference type="RefSeq" id="WP_134720008.1">
    <property type="nucleotide sequence ID" value="NZ_SDKM01000037.1"/>
</dbReference>
<evidence type="ECO:0000313" key="4">
    <source>
        <dbReference type="Proteomes" id="UP000295198"/>
    </source>
</evidence>
<dbReference type="Gene3D" id="1.10.10.10">
    <property type="entry name" value="Winged helix-like DNA-binding domain superfamily/Winged helix DNA-binding domain"/>
    <property type="match status" value="1"/>
</dbReference>
<proteinExistence type="predicted"/>
<accession>A0A4Q4Z5S1</accession>
<dbReference type="OrthoDB" id="3186544at2"/>
<dbReference type="PANTHER" id="PTHR43252:SF4">
    <property type="entry name" value="TRANSCRIPTIONAL REGULATORY PROTEIN"/>
    <property type="match status" value="1"/>
</dbReference>
<gene>
    <name evidence="3" type="ORF">EKO23_20015</name>
</gene>
<dbReference type="PANTHER" id="PTHR43252">
    <property type="entry name" value="TRANSCRIPTIONAL REGULATOR YQJI"/>
    <property type="match status" value="1"/>
</dbReference>
<keyword evidence="4" id="KW-1185">Reference proteome</keyword>
<dbReference type="InterPro" id="IPR005149">
    <property type="entry name" value="Tscrpt_reg_PadR_N"/>
</dbReference>
<dbReference type="InterPro" id="IPR018309">
    <property type="entry name" value="Tscrpt_reg_PadR_C"/>
</dbReference>
<protein>
    <submittedName>
        <fullName evidence="3">PadR family transcriptional regulator</fullName>
    </submittedName>
</protein>
<dbReference type="Pfam" id="PF03551">
    <property type="entry name" value="PadR"/>
    <property type="match status" value="1"/>
</dbReference>
<sequence length="177" mass="19643">MSLRFAILGSLAVQPASGYDLVKRFDKTLNFVWWASHGAVYTELGKLQADGFVEPHETGPRGRQSFAISDAGQDALREWLRTPAVRHARDDLILRVFSLWLLDDDAAAAYLDDLATEFRGRLAEYESRVRDEPAPDSGTDGRAHAFDQLALSAGIAHERTMLAWAEDAARQVRAGED</sequence>
<reference evidence="3 4" key="1">
    <citation type="submission" date="2019-01" db="EMBL/GenBank/DDBJ databases">
        <title>Nocardioides guangzhouensis sp. nov., an actinobacterium isolated from soil.</title>
        <authorList>
            <person name="Fu Y."/>
            <person name="Cai Y."/>
            <person name="Lin Z."/>
            <person name="Chen P."/>
        </authorList>
    </citation>
    <scope>NUCLEOTIDE SEQUENCE [LARGE SCALE GENOMIC DNA]</scope>
    <source>
        <strain evidence="3 4">130</strain>
    </source>
</reference>
<dbReference type="AlphaFoldDB" id="A0A4Q4Z5S1"/>
<dbReference type="Pfam" id="PF10400">
    <property type="entry name" value="Vir_act_alpha_C"/>
    <property type="match status" value="1"/>
</dbReference>